<evidence type="ECO:0000313" key="3">
    <source>
        <dbReference type="Proteomes" id="UP001590950"/>
    </source>
</evidence>
<reference evidence="2 3" key="1">
    <citation type="submission" date="2024-09" db="EMBL/GenBank/DDBJ databases">
        <title>Rethinking Asexuality: The Enigmatic Case of Functional Sexual Genes in Lepraria (Stereocaulaceae).</title>
        <authorList>
            <person name="Doellman M."/>
            <person name="Sun Y."/>
            <person name="Barcenas-Pena A."/>
            <person name="Lumbsch H.T."/>
            <person name="Grewe F."/>
        </authorList>
    </citation>
    <scope>NUCLEOTIDE SEQUENCE [LARGE SCALE GENOMIC DNA]</scope>
    <source>
        <strain evidence="2 3">Mercado 3170</strain>
    </source>
</reference>
<evidence type="ECO:0000256" key="1">
    <source>
        <dbReference type="SAM" id="Phobius"/>
    </source>
</evidence>
<accession>A0ABR4AIN0</accession>
<dbReference type="Proteomes" id="UP001590950">
    <property type="component" value="Unassembled WGS sequence"/>
</dbReference>
<keyword evidence="1" id="KW-1133">Transmembrane helix</keyword>
<keyword evidence="3" id="KW-1185">Reference proteome</keyword>
<keyword evidence="1" id="KW-0472">Membrane</keyword>
<dbReference type="EMBL" id="JBEFKJ010000006">
    <property type="protein sequence ID" value="KAL2045620.1"/>
    <property type="molecule type" value="Genomic_DNA"/>
</dbReference>
<feature type="transmembrane region" description="Helical" evidence="1">
    <location>
        <begin position="157"/>
        <end position="174"/>
    </location>
</feature>
<organism evidence="2 3">
    <name type="scientific">Stereocaulon virgatum</name>
    <dbReference type="NCBI Taxonomy" id="373712"/>
    <lineage>
        <taxon>Eukaryota</taxon>
        <taxon>Fungi</taxon>
        <taxon>Dikarya</taxon>
        <taxon>Ascomycota</taxon>
        <taxon>Pezizomycotina</taxon>
        <taxon>Lecanoromycetes</taxon>
        <taxon>OSLEUM clade</taxon>
        <taxon>Lecanoromycetidae</taxon>
        <taxon>Lecanorales</taxon>
        <taxon>Lecanorineae</taxon>
        <taxon>Stereocaulaceae</taxon>
        <taxon>Stereocaulon</taxon>
    </lineage>
</organism>
<name>A0ABR4AIN0_9LECA</name>
<evidence type="ECO:0000313" key="2">
    <source>
        <dbReference type="EMBL" id="KAL2045620.1"/>
    </source>
</evidence>
<gene>
    <name evidence="2" type="ORF">N7G274_002048</name>
</gene>
<feature type="transmembrane region" description="Helical" evidence="1">
    <location>
        <begin position="180"/>
        <end position="200"/>
    </location>
</feature>
<feature type="transmembrane region" description="Helical" evidence="1">
    <location>
        <begin position="126"/>
        <end position="150"/>
    </location>
</feature>
<proteinExistence type="predicted"/>
<sequence>MTPSIIDLPDMLPGQKTFFESMAVSNVFDDEGIGKQGSPWTVWYLTPRVFEKESEDRALQEAGLEVKHGSRERMVLRETKQGAVYECESGESLKEERSARLPEARKAAAGETVLSYWDPEIYHTRILWPVTCLFGASFGALHLICWNVVFPTPVEQWLWRVAALVSIFSMLIFMQFERVVLRWGGPLTIIGLVSPVLYLLSRIAMIARVIAAFRASDPAIYSTYEASSYWVHIL</sequence>
<keyword evidence="1" id="KW-0812">Transmembrane</keyword>
<protein>
    <submittedName>
        <fullName evidence="2">Uncharacterized protein</fullName>
    </submittedName>
</protein>
<comment type="caution">
    <text evidence="2">The sequence shown here is derived from an EMBL/GenBank/DDBJ whole genome shotgun (WGS) entry which is preliminary data.</text>
</comment>